<feature type="domain" description="MmeI-like C-terminal" evidence="2">
    <location>
        <begin position="13"/>
        <end position="93"/>
    </location>
</feature>
<keyword evidence="4" id="KW-1185">Reference proteome</keyword>
<dbReference type="InterPro" id="IPR046818">
    <property type="entry name" value="MmeI_C"/>
</dbReference>
<evidence type="ECO:0000256" key="1">
    <source>
        <dbReference type="SAM" id="MobiDB-lite"/>
    </source>
</evidence>
<dbReference type="RefSeq" id="WP_380289384.1">
    <property type="nucleotide sequence ID" value="NZ_JBHULY010000005.1"/>
</dbReference>
<gene>
    <name evidence="3" type="ORF">ACFSR8_03225</name>
</gene>
<organism evidence="3 4">
    <name type="scientific">Hyunsoonleella rubra</name>
    <dbReference type="NCBI Taxonomy" id="1737062"/>
    <lineage>
        <taxon>Bacteria</taxon>
        <taxon>Pseudomonadati</taxon>
        <taxon>Bacteroidota</taxon>
        <taxon>Flavobacteriia</taxon>
        <taxon>Flavobacteriales</taxon>
        <taxon>Flavobacteriaceae</taxon>
    </lineage>
</organism>
<reference evidence="4" key="1">
    <citation type="journal article" date="2019" name="Int. J. Syst. Evol. Microbiol.">
        <title>The Global Catalogue of Microorganisms (GCM) 10K type strain sequencing project: providing services to taxonomists for standard genome sequencing and annotation.</title>
        <authorList>
            <consortium name="The Broad Institute Genomics Platform"/>
            <consortium name="The Broad Institute Genome Sequencing Center for Infectious Disease"/>
            <person name="Wu L."/>
            <person name="Ma J."/>
        </authorList>
    </citation>
    <scope>NUCLEOTIDE SEQUENCE [LARGE SCALE GENOMIC DNA]</scope>
    <source>
        <strain evidence="4">KCTC 42398</strain>
    </source>
</reference>
<dbReference type="EMBL" id="JBHULY010000005">
    <property type="protein sequence ID" value="MFD2725211.1"/>
    <property type="molecule type" value="Genomic_DNA"/>
</dbReference>
<protein>
    <submittedName>
        <fullName evidence="3">Type IIL restriction-modification enzyme MmeI</fullName>
    </submittedName>
</protein>
<sequence length="101" mass="11561">MVYNNYPWPKAPSDKNKQAVETKAQQVLDARAAFPESSLADLYDPLTMPPQLAKAHQALDKAVDLCYRPQAFTNETARIEFLFDLYNEYTMPLLKKGKHTK</sequence>
<feature type="region of interest" description="Disordered" evidence="1">
    <location>
        <begin position="1"/>
        <end position="20"/>
    </location>
</feature>
<dbReference type="Proteomes" id="UP001597476">
    <property type="component" value="Unassembled WGS sequence"/>
</dbReference>
<name>A0ABW5TAS7_9FLAO</name>
<accession>A0ABW5TAS7</accession>
<comment type="caution">
    <text evidence="3">The sequence shown here is derived from an EMBL/GenBank/DDBJ whole genome shotgun (WGS) entry which is preliminary data.</text>
</comment>
<evidence type="ECO:0000313" key="3">
    <source>
        <dbReference type="EMBL" id="MFD2725211.1"/>
    </source>
</evidence>
<dbReference type="Pfam" id="PF20467">
    <property type="entry name" value="MmeI_C"/>
    <property type="match status" value="1"/>
</dbReference>
<proteinExistence type="predicted"/>
<evidence type="ECO:0000259" key="2">
    <source>
        <dbReference type="Pfam" id="PF20467"/>
    </source>
</evidence>
<evidence type="ECO:0000313" key="4">
    <source>
        <dbReference type="Proteomes" id="UP001597476"/>
    </source>
</evidence>